<comment type="similarity">
    <text evidence="1">Belongs to the short-chain dehydrogenases/reductases (SDR) family.</text>
</comment>
<feature type="domain" description="Peptidase C1A papain C-terminal" evidence="10">
    <location>
        <begin position="415"/>
        <end position="664"/>
    </location>
</feature>
<dbReference type="InterPro" id="IPR025660">
    <property type="entry name" value="Pept_his_AS"/>
</dbReference>
<name>A0A182F914_ANOAL</name>
<dbReference type="Proteomes" id="UP000069272">
    <property type="component" value="Chromosome 2R"/>
</dbReference>
<dbReference type="PRINTS" id="PR00081">
    <property type="entry name" value="GDHRDH"/>
</dbReference>
<dbReference type="Gene3D" id="3.40.50.720">
    <property type="entry name" value="NAD(P)-binding Rossmann-like Domain"/>
    <property type="match status" value="1"/>
</dbReference>
<keyword evidence="6" id="KW-0521">NADP</keyword>
<dbReference type="PANTHER" id="PTHR43899">
    <property type="entry name" value="RH59310P"/>
    <property type="match status" value="1"/>
</dbReference>
<dbReference type="VEuPathDB" id="VectorBase:AALB20_035474"/>
<keyword evidence="4" id="KW-0378">Hydrolase</keyword>
<dbReference type="InterPro" id="IPR012599">
    <property type="entry name" value="Propeptide_C1A"/>
</dbReference>
<dbReference type="CDD" id="cd05356">
    <property type="entry name" value="17beta-HSD1_like_SDR_c"/>
    <property type="match status" value="1"/>
</dbReference>
<dbReference type="InterPro" id="IPR038765">
    <property type="entry name" value="Papain-like_cys_pep_sf"/>
</dbReference>
<dbReference type="PROSITE" id="PS00640">
    <property type="entry name" value="THIOL_PROTEASE_ASN"/>
    <property type="match status" value="1"/>
</dbReference>
<dbReference type="InterPro" id="IPR036291">
    <property type="entry name" value="NAD(P)-bd_dom_sf"/>
</dbReference>
<evidence type="ECO:0000313" key="12">
    <source>
        <dbReference type="Proteomes" id="UP000069272"/>
    </source>
</evidence>
<dbReference type="GO" id="GO:0006508">
    <property type="term" value="P:proteolysis"/>
    <property type="evidence" value="ECO:0007669"/>
    <property type="project" value="UniProtKB-KW"/>
</dbReference>
<evidence type="ECO:0000256" key="4">
    <source>
        <dbReference type="ARBA" id="ARBA00022801"/>
    </source>
</evidence>
<evidence type="ECO:0000256" key="8">
    <source>
        <dbReference type="ARBA" id="ARBA00023145"/>
    </source>
</evidence>
<dbReference type="InterPro" id="IPR025661">
    <property type="entry name" value="Pept_asp_AS"/>
</dbReference>
<evidence type="ECO:0000256" key="6">
    <source>
        <dbReference type="ARBA" id="ARBA00022857"/>
    </source>
</evidence>
<protein>
    <recommendedName>
        <fullName evidence="10">Peptidase C1A papain C-terminal domain-containing protein</fullName>
    </recommendedName>
</protein>
<evidence type="ECO:0000313" key="11">
    <source>
        <dbReference type="EnsemblMetazoa" id="AALB002988-PA"/>
    </source>
</evidence>
<keyword evidence="12" id="KW-1185">Reference proteome</keyword>
<sequence>MATVSGVLGGTSAVLVSLFILRKVVPWIYQNLIGPKVFGCRINVKKLGEWALITGATDGIGKAYAKALAKRGLNVILVSRTLSKLEDVAKEIETEFKVRTMVIDADFTGGAEIYEKIRSRIENLEIGVLVNNVGMSYANPEYLLDLPDSEKLIQNLLNCNVLSVTRMCQLVMPGMVSRHAGLIVNISSLSAVIPAPLLTVYAASKAYMDKLSEDLGTEYAKHNITVQSVLPGPVATNMSKIRKSTWMACSPKVFVDSAISTLGHARHTTGYFPHALLELAINTFSFLLPRLVERLTLNTMQNIRARAMKKSSSNTRSAAGTQEASNVEMLLHLVLLAVAVVSGSAAAGSGNKKYALSAKFIEEINSKASTWRAGRNFHPDVSLSYIRGLMGVHQDAYKFREPEFVHDLSADGDDLPESFDSREQWPNCPTIREIRDQGSCGSCWAFGAVEAMSDRVCIASGGKIHFRFSAEDLVSCCHTCGFGCNGGFPGAAWSYWVHKGLVSGGPFGSNQGCQPYAIAPCEHHVNGTRPSCEGEGGKTPKCVKKCQESYTVPYAKDKRYGSKSYSIPRHEDQIRKEIMTNGPVEGAFTVYEDLLHYKEGVYQHVTGKMLGGHAIRILGWGVENNTKYWLIANSWNSDWGDNGFFKILRGEDHLGIESSIAAGLPKL</sequence>
<dbReference type="Pfam" id="PF00112">
    <property type="entry name" value="Peptidase_C1"/>
    <property type="match status" value="1"/>
</dbReference>
<dbReference type="VEuPathDB" id="VectorBase:AALB20_034467"/>
<evidence type="ECO:0000256" key="3">
    <source>
        <dbReference type="ARBA" id="ARBA00022729"/>
    </source>
</evidence>
<dbReference type="PROSITE" id="PS00639">
    <property type="entry name" value="THIOL_PROTEASE_HIS"/>
    <property type="match status" value="1"/>
</dbReference>
<dbReference type="Gene3D" id="3.90.70.10">
    <property type="entry name" value="Cysteine proteinases"/>
    <property type="match status" value="1"/>
</dbReference>
<dbReference type="VEuPathDB" id="VectorBase:AALB002988"/>
<dbReference type="PRINTS" id="PR00080">
    <property type="entry name" value="SDRFAMILY"/>
</dbReference>
<evidence type="ECO:0000256" key="5">
    <source>
        <dbReference type="ARBA" id="ARBA00022807"/>
    </source>
</evidence>
<reference evidence="11 12" key="1">
    <citation type="journal article" date="2017" name="G3 (Bethesda)">
        <title>The Physical Genome Mapping of Anopheles albimanus Corrected Scaffold Misassemblies and Identified Interarm Rearrangements in Genus Anopheles.</title>
        <authorList>
            <person name="Artemov G.N."/>
            <person name="Peery A.N."/>
            <person name="Jiang X."/>
            <person name="Tu Z."/>
            <person name="Stegniy V.N."/>
            <person name="Sharakhova M.V."/>
            <person name="Sharakhov I.V."/>
        </authorList>
    </citation>
    <scope>NUCLEOTIDE SEQUENCE [LARGE SCALE GENOMIC DNA]</scope>
    <source>
        <strain evidence="11 12">ALBI9_A</strain>
    </source>
</reference>
<dbReference type="GO" id="GO:0004197">
    <property type="term" value="F:cysteine-type endopeptidase activity"/>
    <property type="evidence" value="ECO:0007669"/>
    <property type="project" value="InterPro"/>
</dbReference>
<dbReference type="PANTHER" id="PTHR43899:SF13">
    <property type="entry name" value="RH59310P"/>
    <property type="match status" value="1"/>
</dbReference>
<dbReference type="Pfam" id="PF08127">
    <property type="entry name" value="Propeptide_C1"/>
    <property type="match status" value="1"/>
</dbReference>
<dbReference type="SMART" id="SM00645">
    <property type="entry name" value="Pept_C1"/>
    <property type="match status" value="1"/>
</dbReference>
<dbReference type="GO" id="GO:0005783">
    <property type="term" value="C:endoplasmic reticulum"/>
    <property type="evidence" value="ECO:0007669"/>
    <property type="project" value="TreeGrafter"/>
</dbReference>
<dbReference type="InterPro" id="IPR002347">
    <property type="entry name" value="SDR_fam"/>
</dbReference>
<dbReference type="FunFam" id="3.90.70.10:FF:000031">
    <property type="entry name" value="Cathepsin B"/>
    <property type="match status" value="1"/>
</dbReference>
<dbReference type="Pfam" id="PF00106">
    <property type="entry name" value="adh_short"/>
    <property type="match status" value="1"/>
</dbReference>
<dbReference type="InterPro" id="IPR000169">
    <property type="entry name" value="Pept_cys_AS"/>
</dbReference>
<dbReference type="FunFam" id="3.40.50.720:FF:000137">
    <property type="entry name" value="Hydroxysteroid (17-beta) dehydrogenase 3"/>
    <property type="match status" value="1"/>
</dbReference>
<dbReference type="SUPFAM" id="SSF54001">
    <property type="entry name" value="Cysteine proteinases"/>
    <property type="match status" value="1"/>
</dbReference>
<evidence type="ECO:0000259" key="10">
    <source>
        <dbReference type="SMART" id="SM00645"/>
    </source>
</evidence>
<keyword evidence="3" id="KW-0732">Signal</keyword>
<dbReference type="AlphaFoldDB" id="A0A182F914"/>
<keyword evidence="2" id="KW-0645">Protease</keyword>
<dbReference type="InterPro" id="IPR000668">
    <property type="entry name" value="Peptidase_C1A_C"/>
</dbReference>
<reference evidence="11" key="2">
    <citation type="submission" date="2022-08" db="UniProtKB">
        <authorList>
            <consortium name="EnsemblMetazoa"/>
        </authorList>
    </citation>
    <scope>IDENTIFICATION</scope>
    <source>
        <strain evidence="11">STECLA/ALBI9_A</strain>
    </source>
</reference>
<organism evidence="11 12">
    <name type="scientific">Anopheles albimanus</name>
    <name type="common">New world malaria mosquito</name>
    <dbReference type="NCBI Taxonomy" id="7167"/>
    <lineage>
        <taxon>Eukaryota</taxon>
        <taxon>Metazoa</taxon>
        <taxon>Ecdysozoa</taxon>
        <taxon>Arthropoda</taxon>
        <taxon>Hexapoda</taxon>
        <taxon>Insecta</taxon>
        <taxon>Pterygota</taxon>
        <taxon>Neoptera</taxon>
        <taxon>Endopterygota</taxon>
        <taxon>Diptera</taxon>
        <taxon>Nematocera</taxon>
        <taxon>Culicoidea</taxon>
        <taxon>Culicidae</taxon>
        <taxon>Anophelinae</taxon>
        <taxon>Anopheles</taxon>
    </lineage>
</organism>
<dbReference type="EnsemblMetazoa" id="AALB002988-RA">
    <property type="protein sequence ID" value="AALB002988-PA"/>
    <property type="gene ID" value="AALB002988"/>
</dbReference>
<dbReference type="PROSITE" id="PS00139">
    <property type="entry name" value="THIOL_PROTEASE_CYS"/>
    <property type="match status" value="1"/>
</dbReference>
<evidence type="ECO:0000256" key="7">
    <source>
        <dbReference type="ARBA" id="ARBA00023002"/>
    </source>
</evidence>
<dbReference type="SUPFAM" id="SSF51735">
    <property type="entry name" value="NAD(P)-binding Rossmann-fold domains"/>
    <property type="match status" value="1"/>
</dbReference>
<keyword evidence="8" id="KW-0865">Zymogen</keyword>
<accession>A0A182F914</accession>
<keyword evidence="9" id="KW-1015">Disulfide bond</keyword>
<evidence type="ECO:0000256" key="1">
    <source>
        <dbReference type="ARBA" id="ARBA00006484"/>
    </source>
</evidence>
<proteinExistence type="inferred from homology"/>
<keyword evidence="7" id="KW-0560">Oxidoreductase</keyword>
<dbReference type="InterPro" id="IPR051019">
    <property type="entry name" value="VLCFA-Steroid_DH"/>
</dbReference>
<keyword evidence="5" id="KW-0788">Thiol protease</keyword>
<evidence type="ECO:0000256" key="9">
    <source>
        <dbReference type="ARBA" id="ARBA00023157"/>
    </source>
</evidence>
<dbReference type="CDD" id="cd02620">
    <property type="entry name" value="Peptidase_C1A_CathepsinB"/>
    <property type="match status" value="1"/>
</dbReference>
<dbReference type="GO" id="GO:0016491">
    <property type="term" value="F:oxidoreductase activity"/>
    <property type="evidence" value="ECO:0007669"/>
    <property type="project" value="UniProtKB-KW"/>
</dbReference>
<evidence type="ECO:0000256" key="2">
    <source>
        <dbReference type="ARBA" id="ARBA00022670"/>
    </source>
</evidence>
<dbReference type="STRING" id="7167.A0A182F914"/>